<protein>
    <submittedName>
        <fullName evidence="3">TransglutaminaseTgpA domain-containing protein</fullName>
    </submittedName>
</protein>
<feature type="transmembrane region" description="Helical" evidence="1">
    <location>
        <begin position="155"/>
        <end position="172"/>
    </location>
</feature>
<dbReference type="Gene3D" id="3.10.620.30">
    <property type="match status" value="1"/>
</dbReference>
<feature type="transmembrane region" description="Helical" evidence="1">
    <location>
        <begin position="532"/>
        <end position="554"/>
    </location>
</feature>
<dbReference type="InterPro" id="IPR038765">
    <property type="entry name" value="Papain-like_cys_pep_sf"/>
</dbReference>
<sequence length="645" mass="72415">MSNFASTALSFIYIGILMMLAAELPTMLLSLLLLLCLWNLLLANKGLKRPAMLVTNILAAALLAVLFITVNLKQSVLLFVIMLLQASILKLLQAKSAKQQQTVIVLTFFSISTVFLYQQSLYSTVLVAIFFVTLTIALASLNGLPTTRLAVRKSIYSLCIAVPLAALMLVFVPKMPAFWQLPGANTAKTGLNERVDPFDIASLAKSDELVFRAEFNDEQAAPPYYWRAMLHTSFDGKAWVKEKAPTHERKNIDWAAYTNSAQIYLEKSANPWLYTLGDGVSRAADVRNINDGLLLRQDPSASNFKYPLRYRPQLSAALSQSEYQYYTQLPGQGNPQARALAKRLGAKSDNADVFVSELYDYYRTQGFTYTLTPTPITSTNSLDIFLTQTQRGFCGHYASVSAFMMRSIGIPARLVSGYLGGENVGDSNYLSVYQYDAHAWVEYHNGEQWQRFDATSVVAPERLNGSLSQVDELQQEFRDNLNLGLLQLSGFKSLNWLRIQLEKIDYRWTKWVLGFDQEKQNNFLKDLLGSQLAQYSMALVVIGIALVLFVVLLLSSRHRKVQLSFSAKQLNKLFNAADTSALLSPEQLTPVAQLNYLAMHTPQLKTQMEHISRLYVQTTYEQKPLTKKQCSELKKAVNKSIKIIG</sequence>
<feature type="transmembrane region" description="Helical" evidence="1">
    <location>
        <begin position="101"/>
        <end position="118"/>
    </location>
</feature>
<keyword evidence="1" id="KW-1133">Transmembrane helix</keyword>
<evidence type="ECO:0000256" key="1">
    <source>
        <dbReference type="SAM" id="Phobius"/>
    </source>
</evidence>
<feature type="transmembrane region" description="Helical" evidence="1">
    <location>
        <begin position="53"/>
        <end position="70"/>
    </location>
</feature>
<organism evidence="3 4">
    <name type="scientific">Pseudoalteromonas qingdaonensis</name>
    <dbReference type="NCBI Taxonomy" id="3131913"/>
    <lineage>
        <taxon>Bacteria</taxon>
        <taxon>Pseudomonadati</taxon>
        <taxon>Pseudomonadota</taxon>
        <taxon>Gammaproteobacteria</taxon>
        <taxon>Alteromonadales</taxon>
        <taxon>Pseudoalteromonadaceae</taxon>
        <taxon>Pseudoalteromonas</taxon>
    </lineage>
</organism>
<feature type="transmembrane region" description="Helical" evidence="1">
    <location>
        <begin position="124"/>
        <end position="143"/>
    </location>
</feature>
<dbReference type="Proteomes" id="UP001447008">
    <property type="component" value="Unassembled WGS sequence"/>
</dbReference>
<keyword evidence="1" id="KW-0472">Membrane</keyword>
<gene>
    <name evidence="3" type="ORF">WCN91_06895</name>
</gene>
<dbReference type="InterPro" id="IPR021878">
    <property type="entry name" value="TgpA_N"/>
</dbReference>
<dbReference type="InterPro" id="IPR002931">
    <property type="entry name" value="Transglutaminase-like"/>
</dbReference>
<dbReference type="SMART" id="SM00460">
    <property type="entry name" value="TGc"/>
    <property type="match status" value="1"/>
</dbReference>
<keyword evidence="4" id="KW-1185">Reference proteome</keyword>
<keyword evidence="1" id="KW-0812">Transmembrane</keyword>
<evidence type="ECO:0000259" key="2">
    <source>
        <dbReference type="SMART" id="SM00460"/>
    </source>
</evidence>
<feature type="transmembrane region" description="Helical" evidence="1">
    <location>
        <begin position="12"/>
        <end position="41"/>
    </location>
</feature>
<dbReference type="InterPro" id="IPR052901">
    <property type="entry name" value="Bact_TGase-like"/>
</dbReference>
<name>A0ABU9MV40_9GAMM</name>
<proteinExistence type="predicted"/>
<evidence type="ECO:0000313" key="3">
    <source>
        <dbReference type="EMBL" id="MEM0515154.1"/>
    </source>
</evidence>
<comment type="caution">
    <text evidence="3">The sequence shown here is derived from an EMBL/GenBank/DDBJ whole genome shotgun (WGS) entry which is preliminary data.</text>
</comment>
<accession>A0ABU9MV40</accession>
<dbReference type="PANTHER" id="PTHR42736:SF1">
    <property type="entry name" value="PROTEIN-GLUTAMINE GAMMA-GLUTAMYLTRANSFERASE"/>
    <property type="match status" value="1"/>
</dbReference>
<evidence type="ECO:0000313" key="4">
    <source>
        <dbReference type="Proteomes" id="UP001447008"/>
    </source>
</evidence>
<dbReference type="Pfam" id="PF01841">
    <property type="entry name" value="Transglut_core"/>
    <property type="match status" value="1"/>
</dbReference>
<dbReference type="RefSeq" id="WP_342677574.1">
    <property type="nucleotide sequence ID" value="NZ_JBCGCU010000006.1"/>
</dbReference>
<reference evidence="3 4" key="1">
    <citation type="submission" date="2024-03" db="EMBL/GenBank/DDBJ databases">
        <title>Pseudoalteromonas qingdaonensis sp. nov., isolated from the intestines of marine benthic organisms.</title>
        <authorList>
            <person name="Lin X."/>
            <person name="Fang S."/>
            <person name="Hu X."/>
        </authorList>
    </citation>
    <scope>NUCLEOTIDE SEQUENCE [LARGE SCALE GENOMIC DNA]</scope>
    <source>
        <strain evidence="3 4">YIC-827</strain>
    </source>
</reference>
<dbReference type="PANTHER" id="PTHR42736">
    <property type="entry name" value="PROTEIN-GLUTAMINE GAMMA-GLUTAMYLTRANSFERASE"/>
    <property type="match status" value="1"/>
</dbReference>
<dbReference type="Pfam" id="PF11992">
    <property type="entry name" value="TgpA_N"/>
    <property type="match status" value="1"/>
</dbReference>
<dbReference type="SUPFAM" id="SSF54001">
    <property type="entry name" value="Cysteine proteinases"/>
    <property type="match status" value="1"/>
</dbReference>
<feature type="domain" description="Transglutaminase-like" evidence="2">
    <location>
        <begin position="386"/>
        <end position="456"/>
    </location>
</feature>
<dbReference type="EMBL" id="JBCGCU010000006">
    <property type="protein sequence ID" value="MEM0515154.1"/>
    <property type="molecule type" value="Genomic_DNA"/>
</dbReference>